<dbReference type="InterPro" id="IPR036582">
    <property type="entry name" value="Mao_N_sf"/>
</dbReference>
<feature type="signal peptide" evidence="1">
    <location>
        <begin position="1"/>
        <end position="30"/>
    </location>
</feature>
<dbReference type="EMBL" id="JBHSOW010000007">
    <property type="protein sequence ID" value="MFC5647746.1"/>
    <property type="molecule type" value="Genomic_DNA"/>
</dbReference>
<dbReference type="Pfam" id="PF07833">
    <property type="entry name" value="Cu_amine_oxidN1"/>
    <property type="match status" value="1"/>
</dbReference>
<keyword evidence="1" id="KW-0732">Signal</keyword>
<proteinExistence type="predicted"/>
<evidence type="ECO:0000313" key="3">
    <source>
        <dbReference type="EMBL" id="MFC5647746.1"/>
    </source>
</evidence>
<evidence type="ECO:0000313" key="4">
    <source>
        <dbReference type="Proteomes" id="UP001596047"/>
    </source>
</evidence>
<gene>
    <name evidence="3" type="ORF">ACFPYJ_01180</name>
</gene>
<dbReference type="Proteomes" id="UP001596047">
    <property type="component" value="Unassembled WGS sequence"/>
</dbReference>
<feature type="chain" id="PRO_5047186124" evidence="1">
    <location>
        <begin position="31"/>
        <end position="495"/>
    </location>
</feature>
<evidence type="ECO:0000256" key="1">
    <source>
        <dbReference type="SAM" id="SignalP"/>
    </source>
</evidence>
<keyword evidence="4" id="KW-1185">Reference proteome</keyword>
<organism evidence="3 4">
    <name type="scientific">Paenibacillus solisilvae</name>
    <dbReference type="NCBI Taxonomy" id="2486751"/>
    <lineage>
        <taxon>Bacteria</taxon>
        <taxon>Bacillati</taxon>
        <taxon>Bacillota</taxon>
        <taxon>Bacilli</taxon>
        <taxon>Bacillales</taxon>
        <taxon>Paenibacillaceae</taxon>
        <taxon>Paenibacillus</taxon>
    </lineage>
</organism>
<reference evidence="4" key="1">
    <citation type="journal article" date="2019" name="Int. J. Syst. Evol. Microbiol.">
        <title>The Global Catalogue of Microorganisms (GCM) 10K type strain sequencing project: providing services to taxonomists for standard genome sequencing and annotation.</title>
        <authorList>
            <consortium name="The Broad Institute Genomics Platform"/>
            <consortium name="The Broad Institute Genome Sequencing Center for Infectious Disease"/>
            <person name="Wu L."/>
            <person name="Ma J."/>
        </authorList>
    </citation>
    <scope>NUCLEOTIDE SEQUENCE [LARGE SCALE GENOMIC DNA]</scope>
    <source>
        <strain evidence="4">CGMCC 1.3240</strain>
    </source>
</reference>
<feature type="domain" description="Copper amine oxidase-like N-terminal" evidence="2">
    <location>
        <begin position="385"/>
        <end position="489"/>
    </location>
</feature>
<evidence type="ECO:0000259" key="2">
    <source>
        <dbReference type="Pfam" id="PF07833"/>
    </source>
</evidence>
<dbReference type="InterPro" id="IPR012854">
    <property type="entry name" value="Cu_amine_oxidase-like_N"/>
</dbReference>
<name>A0ABW0VUJ0_9BACL</name>
<dbReference type="Gene3D" id="3.30.457.10">
    <property type="entry name" value="Copper amine oxidase-like, N-terminal domain"/>
    <property type="match status" value="1"/>
</dbReference>
<protein>
    <submittedName>
        <fullName evidence="3">Stalk domain-containing protein</fullName>
    </submittedName>
</protein>
<sequence>MNRLNKSVSVLLTISMLAAAFFTFAVTAFADDLPSKPTVNQDVAPQLKAFADLKQQFADKKPIADIKAAYIASFEKNVLAIDSSIKAGDPLVNENIRFVLDQAVAGTLSYQQAEQAVDKGLQFYFFFIIKNLLNTGAKTALTAGDQATAQAFVDKAALVYTSALEATVQATDDHFTISQKAVFDQVLPLFKDDIAKKDLVQFNVHRQLIDKTLIKVFALAALSYAQKISALPAAEQPAAVIAGYFTYQSVYGYLRGGDAVDADIVNKAFASGDVKKINAAAIKRAITRCFVAKVSAYSIEVTEKIGKKDLAGAAATGGELVGFFAANEPFLGENYKEAQALNPQILTASAAGDTAAIKLLTNKMAEYLVQLDGITFKPGTKAVTVNGANQTVAAAAFVQKSTFRTLVPTRYLELLGYTVNYVAATKTAVVSKDGITLELAIGANTVVKNGEVIKDFKLDQPVVVKDKATFLPLRAIAELSGNHAYYYNGQVIVIK</sequence>
<dbReference type="SUPFAM" id="SSF55383">
    <property type="entry name" value="Copper amine oxidase, domain N"/>
    <property type="match status" value="1"/>
</dbReference>
<comment type="caution">
    <text evidence="3">The sequence shown here is derived from an EMBL/GenBank/DDBJ whole genome shotgun (WGS) entry which is preliminary data.</text>
</comment>
<accession>A0ABW0VUJ0</accession>
<dbReference type="RefSeq" id="WP_379186204.1">
    <property type="nucleotide sequence ID" value="NZ_JBHSOW010000007.1"/>
</dbReference>